<dbReference type="EMBL" id="CP016774">
    <property type="protein sequence ID" value="ASY17342.1"/>
    <property type="molecule type" value="Genomic_DNA"/>
</dbReference>
<gene>
    <name evidence="2" type="ORF">A1sIA79_03795</name>
</gene>
<dbReference type="RefSeq" id="WP_095674902.1">
    <property type="nucleotide sequence ID" value="NZ_CP016774.1"/>
</dbReference>
<name>A0ABN5BF90_9ACTN</name>
<feature type="domain" description="Amine oxidase" evidence="1">
    <location>
        <begin position="13"/>
        <end position="376"/>
    </location>
</feature>
<evidence type="ECO:0000313" key="2">
    <source>
        <dbReference type="EMBL" id="ASY17342.1"/>
    </source>
</evidence>
<dbReference type="InterPro" id="IPR036188">
    <property type="entry name" value="FAD/NAD-bd_sf"/>
</dbReference>
<dbReference type="Pfam" id="PF01593">
    <property type="entry name" value="Amino_oxidase"/>
    <property type="match status" value="1"/>
</dbReference>
<dbReference type="SUPFAM" id="SSF51905">
    <property type="entry name" value="FAD/NAD(P)-binding domain"/>
    <property type="match status" value="1"/>
</dbReference>
<evidence type="ECO:0000259" key="1">
    <source>
        <dbReference type="Pfam" id="PF01593"/>
    </source>
</evidence>
<dbReference type="PRINTS" id="PR00419">
    <property type="entry name" value="ADXRDTASE"/>
</dbReference>
<dbReference type="Gene3D" id="3.50.50.60">
    <property type="entry name" value="FAD/NAD(P)-binding domain"/>
    <property type="match status" value="1"/>
</dbReference>
<evidence type="ECO:0000313" key="3">
    <source>
        <dbReference type="Proteomes" id="UP000217177"/>
    </source>
</evidence>
<accession>A0ABN5BF90</accession>
<reference evidence="2 3" key="1">
    <citation type="submission" date="2016-07" db="EMBL/GenBank/DDBJ databases">
        <title>High microdiversification within the ubiquitous acI lineage of Actinobacteria.</title>
        <authorList>
            <person name="Neuenschwander S.M."/>
            <person name="Salcher M."/>
            <person name="Ghai R."/>
            <person name="Pernthaler J."/>
        </authorList>
    </citation>
    <scope>NUCLEOTIDE SEQUENCE [LARGE SCALE GENOMIC DNA]</scope>
    <source>
        <strain evidence="2">MMS-IA-79</strain>
    </source>
</reference>
<dbReference type="InterPro" id="IPR002937">
    <property type="entry name" value="Amino_oxidase"/>
</dbReference>
<keyword evidence="3" id="KW-1185">Reference proteome</keyword>
<sequence>MSDKPVAVIGAGLAGLSAALTLQEAGREVVIYDGSDRVGGRVATDYIDGFTLDRGFQLINAKYPELLRLGVVDELDFIFAPRTIDVCVGEKRIALGDPRSNPFASLNPAAGTLIQKLGLVAYLLRTADAAKSVEEELSHLGKLYSRVLKPFLSGVFLTSPASVNAVIGKGLITSFISGKPGLPRKGVGALPAALAARIRKIELNHRIDSLSQFENQEVIVATDLTTAAQLLDIANVPKLAGSTTWYYEVPQELTGSARLLIDGEHRGPVVNSIVLSNLISTYAPDGKSLLASTTLDFASESEVRRHLALMWGAHTGGWSLIAKYDIPKSLPIFAIGNQSAASSQFSNNIYVAGDYRTAPSQNGALLSGRLAAQELLLDQGR</sequence>
<proteinExistence type="predicted"/>
<organism evidence="2 3">
    <name type="scientific">Candidatus Planktophila versatilis</name>
    <dbReference type="NCBI Taxonomy" id="1884905"/>
    <lineage>
        <taxon>Bacteria</taxon>
        <taxon>Bacillati</taxon>
        <taxon>Actinomycetota</taxon>
        <taxon>Actinomycetes</taxon>
        <taxon>Candidatus Nanopelagicales</taxon>
        <taxon>Candidatus Nanopelagicaceae</taxon>
        <taxon>Candidatus Planktophila</taxon>
    </lineage>
</organism>
<dbReference type="PANTHER" id="PTHR42841">
    <property type="entry name" value="AMINE OXIDASE"/>
    <property type="match status" value="1"/>
</dbReference>
<dbReference type="Proteomes" id="UP000217177">
    <property type="component" value="Chromosome"/>
</dbReference>
<protein>
    <submittedName>
        <fullName evidence="2">Phytoene desaturase</fullName>
    </submittedName>
</protein>